<evidence type="ECO:0008006" key="4">
    <source>
        <dbReference type="Google" id="ProtNLM"/>
    </source>
</evidence>
<proteinExistence type="predicted"/>
<dbReference type="Proteomes" id="UP000241890">
    <property type="component" value="Unassembled WGS sequence"/>
</dbReference>
<organism evidence="2 3">
    <name type="scientific">Hondaea fermentalgiana</name>
    <dbReference type="NCBI Taxonomy" id="2315210"/>
    <lineage>
        <taxon>Eukaryota</taxon>
        <taxon>Sar</taxon>
        <taxon>Stramenopiles</taxon>
        <taxon>Bigyra</taxon>
        <taxon>Labyrinthulomycetes</taxon>
        <taxon>Thraustochytrida</taxon>
        <taxon>Thraustochytriidae</taxon>
        <taxon>Hondaea</taxon>
    </lineage>
</organism>
<evidence type="ECO:0000256" key="1">
    <source>
        <dbReference type="SAM" id="Phobius"/>
    </source>
</evidence>
<feature type="transmembrane region" description="Helical" evidence="1">
    <location>
        <begin position="109"/>
        <end position="128"/>
    </location>
</feature>
<keyword evidence="1" id="KW-0472">Membrane</keyword>
<dbReference type="InParanoid" id="A0A2R5GIX7"/>
<accession>A0A2R5GIX7</accession>
<keyword evidence="1" id="KW-1133">Transmembrane helix</keyword>
<protein>
    <recommendedName>
        <fullName evidence="4">Transmembrane protein</fullName>
    </recommendedName>
</protein>
<keyword evidence="3" id="KW-1185">Reference proteome</keyword>
<feature type="transmembrane region" description="Helical" evidence="1">
    <location>
        <begin position="206"/>
        <end position="230"/>
    </location>
</feature>
<name>A0A2R5GIX7_9STRA</name>
<comment type="caution">
    <text evidence="2">The sequence shown here is derived from an EMBL/GenBank/DDBJ whole genome shotgun (WGS) entry which is preliminary data.</text>
</comment>
<dbReference type="EMBL" id="BEYU01000084">
    <property type="protein sequence ID" value="GBG30840.1"/>
    <property type="molecule type" value="Genomic_DNA"/>
</dbReference>
<reference evidence="2 3" key="1">
    <citation type="submission" date="2017-12" db="EMBL/GenBank/DDBJ databases">
        <title>Sequencing, de novo assembly and annotation of complete genome of a new Thraustochytrid species, strain FCC1311.</title>
        <authorList>
            <person name="Sedici K."/>
            <person name="Godart F."/>
            <person name="Aiese Cigliano R."/>
            <person name="Sanseverino W."/>
            <person name="Barakat M."/>
            <person name="Ortet P."/>
            <person name="Marechal E."/>
            <person name="Cagnac O."/>
            <person name="Amato A."/>
        </authorList>
    </citation>
    <scope>NUCLEOTIDE SEQUENCE [LARGE SCALE GENOMIC DNA]</scope>
</reference>
<dbReference type="AlphaFoldDB" id="A0A2R5GIX7"/>
<feature type="transmembrane region" description="Helical" evidence="1">
    <location>
        <begin position="32"/>
        <end position="53"/>
    </location>
</feature>
<gene>
    <name evidence="2" type="ORF">FCC1311_070602</name>
</gene>
<evidence type="ECO:0000313" key="3">
    <source>
        <dbReference type="Proteomes" id="UP000241890"/>
    </source>
</evidence>
<keyword evidence="1" id="KW-0812">Transmembrane</keyword>
<evidence type="ECO:0000313" key="2">
    <source>
        <dbReference type="EMBL" id="GBG30840.1"/>
    </source>
</evidence>
<sequence length="252" mass="28191">MARNEIRTEKRHKRPPGPCWYLWACFNNERTYLLGIPIVNLALTLGLMGLLLVNRVVDYVDAGTTQYLDVFAPSFSDYVTYTEYGNCSVGSSDVTVLFTSTPGWNAKSILFMFFLVIAMLMSFPLIWFTYKEYKGDIALEELESGHRFLLLAYIAAYVLINFIVLIIGADSSYAYFYGCYNEVLSAIQSLSSSAATTFASVGTPMLVIFSLSWVLAITSLLLFLVALCLLGTPRPFYDPIAWDPQLELSRGG</sequence>
<feature type="transmembrane region" description="Helical" evidence="1">
    <location>
        <begin position="148"/>
        <end position="168"/>
    </location>
</feature>